<proteinExistence type="predicted"/>
<gene>
    <name evidence="2" type="ORF">MLAUSG7_0224</name>
</gene>
<accession>A0A8D6SV96</accession>
<dbReference type="AlphaFoldDB" id="A0A8D6SV96"/>
<feature type="domain" description="4-vinyl reductase 4VR" evidence="1">
    <location>
        <begin position="131"/>
        <end position="192"/>
    </location>
</feature>
<dbReference type="Proteomes" id="UP000679213">
    <property type="component" value="Chromosome I"/>
</dbReference>
<dbReference type="SUPFAM" id="SSF111126">
    <property type="entry name" value="Ligand-binding domain in the NO signalling and Golgi transport"/>
    <property type="match status" value="1"/>
</dbReference>
<name>A0A8D6SV96_9EURY</name>
<dbReference type="RefSeq" id="WP_214400141.1">
    <property type="nucleotide sequence ID" value="NZ_LR792632.1"/>
</dbReference>
<organism evidence="2 3">
    <name type="scientific">Methanocaldococcus lauensis</name>
    <dbReference type="NCBI Taxonomy" id="2546128"/>
    <lineage>
        <taxon>Archaea</taxon>
        <taxon>Methanobacteriati</taxon>
        <taxon>Methanobacteriota</taxon>
        <taxon>Methanomada group</taxon>
        <taxon>Methanococci</taxon>
        <taxon>Methanococcales</taxon>
        <taxon>Methanocaldococcaceae</taxon>
        <taxon>Methanocaldococcus</taxon>
    </lineage>
</organism>
<evidence type="ECO:0000259" key="1">
    <source>
        <dbReference type="SMART" id="SM00989"/>
    </source>
</evidence>
<sequence length="197" mass="23237">MQIHLKFNKELGEFFEDILCKEDNIGNKFPNDDELVCEVVEHLKKGFNREKMTFDEEKYTDRKIKGYIPLEIFRIMIYILMKKIKERGSEITLYEMGYEFGKFLEPKNFRELKKFFRKNNLGILEIESRKPLIIKVKECAMCGGLEEKEPMCHFDAGLLAGAMECILKKTVVVNEIKCMAQGYDACYFEIEIIKNKK</sequence>
<keyword evidence="3" id="KW-1185">Reference proteome</keyword>
<dbReference type="EMBL" id="LR792632">
    <property type="protein sequence ID" value="CAB3287446.1"/>
    <property type="molecule type" value="Genomic_DNA"/>
</dbReference>
<dbReference type="PANTHER" id="PTHR35090:SF2">
    <property type="entry name" value="ARSR FAMILY TRANSCRIPTIONAL REGULATOR"/>
    <property type="match status" value="1"/>
</dbReference>
<reference evidence="2 3" key="1">
    <citation type="submission" date="2020-04" db="EMBL/GenBank/DDBJ databases">
        <authorList>
            <consortium name="Genoscope - CEA"/>
            <person name="William W."/>
        </authorList>
    </citation>
    <scope>NUCLEOTIDE SEQUENCE [LARGE SCALE GENOMIC DNA]</scope>
    <source>
        <strain evidence="2 3">SG7</strain>
    </source>
</reference>
<dbReference type="InterPro" id="IPR024096">
    <property type="entry name" value="NO_sig/Golgi_transp_ligand-bd"/>
</dbReference>
<dbReference type="InterPro" id="IPR004096">
    <property type="entry name" value="V4R"/>
</dbReference>
<dbReference type="GeneID" id="65883031"/>
<evidence type="ECO:0000313" key="3">
    <source>
        <dbReference type="Proteomes" id="UP000679213"/>
    </source>
</evidence>
<protein>
    <submittedName>
        <fullName evidence="2">4-vinyl reductase 5</fullName>
    </submittedName>
</protein>
<dbReference type="Pfam" id="PF02830">
    <property type="entry name" value="V4R"/>
    <property type="match status" value="1"/>
</dbReference>
<dbReference type="Gene3D" id="3.30.1380.20">
    <property type="entry name" value="Trafficking protein particle complex subunit 3"/>
    <property type="match status" value="1"/>
</dbReference>
<dbReference type="SMART" id="SM00989">
    <property type="entry name" value="V4R"/>
    <property type="match status" value="1"/>
</dbReference>
<dbReference type="PANTHER" id="PTHR35090">
    <property type="entry name" value="DNA-DIRECTED RNA POLYMERASE SUBUNIT I"/>
    <property type="match status" value="1"/>
</dbReference>
<dbReference type="KEGG" id="mesg:MLAUSG7_0224"/>
<evidence type="ECO:0000313" key="2">
    <source>
        <dbReference type="EMBL" id="CAB3287446.1"/>
    </source>
</evidence>